<organism evidence="1">
    <name type="scientific">Chitinibacter mangrovi</name>
    <dbReference type="NCBI Taxonomy" id="3153927"/>
    <lineage>
        <taxon>Bacteria</taxon>
        <taxon>Pseudomonadati</taxon>
        <taxon>Pseudomonadota</taxon>
        <taxon>Betaproteobacteria</taxon>
        <taxon>Neisseriales</taxon>
        <taxon>Chitinibacteraceae</taxon>
        <taxon>Chitinibacter</taxon>
    </lineage>
</organism>
<evidence type="ECO:0000313" key="1">
    <source>
        <dbReference type="EMBL" id="XBM00374.1"/>
    </source>
</evidence>
<dbReference type="Gene3D" id="1.10.3540.10">
    <property type="entry name" value="uncharacterized protein from magnetospirillum magneticum domain"/>
    <property type="match status" value="1"/>
</dbReference>
<accession>A0AAU7FA46</accession>
<proteinExistence type="predicted"/>
<dbReference type="RefSeq" id="WP_348944727.1">
    <property type="nucleotide sequence ID" value="NZ_CP157355.1"/>
</dbReference>
<dbReference type="KEGG" id="cmav:ABHF33_15140"/>
<sequence>MSSVANEGLEVCTQILLLATIRQSRLLGDFLIDVYRGQLRRLESTLNIRDWDVFLHECEQRDPTVQNWTANTRAKMLQVILRILTEAAYLESGRSLKMTPPLLHPRVRAYLANHKDHYAREAMEHKQ</sequence>
<name>A0AAU7FA46_9NEIS</name>
<dbReference type="InterPro" id="IPR014948">
    <property type="entry name" value="BrxA"/>
</dbReference>
<gene>
    <name evidence="1" type="ORF">ABHF33_15140</name>
</gene>
<dbReference type="InterPro" id="IPR023137">
    <property type="entry name" value="BrxA_sf"/>
</dbReference>
<dbReference type="Pfam" id="PF08849">
    <property type="entry name" value="BrxA"/>
    <property type="match status" value="1"/>
</dbReference>
<reference evidence="1" key="1">
    <citation type="submission" date="2024-05" db="EMBL/GenBank/DDBJ databases">
        <authorList>
            <person name="Yang L."/>
            <person name="Pan L."/>
        </authorList>
    </citation>
    <scope>NUCLEOTIDE SEQUENCE</scope>
    <source>
        <strain evidence="1">FCG-7</strain>
    </source>
</reference>
<dbReference type="AlphaFoldDB" id="A0AAU7FA46"/>
<dbReference type="EMBL" id="CP157355">
    <property type="protein sequence ID" value="XBM00374.1"/>
    <property type="molecule type" value="Genomic_DNA"/>
</dbReference>
<protein>
    <submittedName>
        <fullName evidence="1">DUF1819 family protein</fullName>
    </submittedName>
</protein>